<evidence type="ECO:0000313" key="3">
    <source>
        <dbReference type="EMBL" id="RKD34415.1"/>
    </source>
</evidence>
<dbReference type="Proteomes" id="UP000284177">
    <property type="component" value="Unassembled WGS sequence"/>
</dbReference>
<sequence length="460" mass="53412">MRIGKLLSDSLQIKNEKSIALSKGTVIRAKVIEINGEYVTLDLGHGNILKGKTNIPLKEELGKTLRFFIKDANDSKIIMTPLNNENVNTMDNEENLKTVLLKNNLEINEENLEILKNLFKYKMPVNRETINRIRVLINKIIGLSNLKEDENIEVMGNSKDILNESLEKLIKVKVKGNINNEMKNQLSLANKSVLKDMFNNITSDYKEKKVIYQLIKRVVFLLKADMKISINSFKFLSEILEGKNPIEKDIDAIINLLKEKISDKELINKASKIIEGVNVKFNNEDKENIKNYYQKLNEIINNIKDILEKNRKISKEVLNKFEQIQSKIDFINRLNENGTFLYIPITLNNKNKKGQQLFILNKKRLKRNSNDFKVFISLNTKNLNKVNILCHLNQSNLNVIFNLENEGIIKLFKEKQENLKNKLSEYGFNVNIKFKVKEKTDPLDLFSEDRPSNYLLDIRV</sequence>
<gene>
    <name evidence="3" type="ORF">BET03_00865</name>
</gene>
<reference evidence="3 4" key="1">
    <citation type="submission" date="2016-08" db="EMBL/GenBank/DDBJ databases">
        <title>Novel Firmicutes and Novel Genomes.</title>
        <authorList>
            <person name="Poppleton D.I."/>
            <person name="Gribaldo S."/>
        </authorList>
    </citation>
    <scope>NUCLEOTIDE SEQUENCE [LARGE SCALE GENOMIC DNA]</scope>
    <source>
        <strain evidence="3 4">CTT3</strain>
    </source>
</reference>
<evidence type="ECO:0000259" key="2">
    <source>
        <dbReference type="Pfam" id="PF02120"/>
    </source>
</evidence>
<dbReference type="RefSeq" id="WP_120166285.1">
    <property type="nucleotide sequence ID" value="NZ_MCIB01000001.1"/>
</dbReference>
<dbReference type="OrthoDB" id="1953745at2"/>
<dbReference type="Pfam" id="PF02120">
    <property type="entry name" value="Flg_hook"/>
    <property type="match status" value="1"/>
</dbReference>
<feature type="domain" description="Flagellar hook-length control protein-like C-terminal" evidence="2">
    <location>
        <begin position="368"/>
        <end position="440"/>
    </location>
</feature>
<evidence type="ECO:0000313" key="4">
    <source>
        <dbReference type="Proteomes" id="UP000284177"/>
    </source>
</evidence>
<dbReference type="InterPro" id="IPR021136">
    <property type="entry name" value="Flagellar_hook_control-like_C"/>
</dbReference>
<organism evidence="3 4">
    <name type="scientific">Thermohalobacter berrensis</name>
    <dbReference type="NCBI Taxonomy" id="99594"/>
    <lineage>
        <taxon>Bacteria</taxon>
        <taxon>Bacillati</taxon>
        <taxon>Bacillota</taxon>
        <taxon>Tissierellia</taxon>
        <taxon>Tissierellales</taxon>
        <taxon>Thermohalobacteraceae</taxon>
        <taxon>Thermohalobacter</taxon>
    </lineage>
</organism>
<accession>A0A419TAC3</accession>
<comment type="caution">
    <text evidence="3">The sequence shown here is derived from an EMBL/GenBank/DDBJ whole genome shotgun (WGS) entry which is preliminary data.</text>
</comment>
<dbReference type="AlphaFoldDB" id="A0A419TAC3"/>
<proteinExistence type="predicted"/>
<keyword evidence="4" id="KW-1185">Reference proteome</keyword>
<evidence type="ECO:0000256" key="1">
    <source>
        <dbReference type="SAM" id="Coils"/>
    </source>
</evidence>
<keyword evidence="1" id="KW-0175">Coiled coil</keyword>
<dbReference type="EMBL" id="MCIB01000001">
    <property type="protein sequence ID" value="RKD34415.1"/>
    <property type="molecule type" value="Genomic_DNA"/>
</dbReference>
<protein>
    <recommendedName>
        <fullName evidence="2">Flagellar hook-length control protein-like C-terminal domain-containing protein</fullName>
    </recommendedName>
</protein>
<name>A0A419TAC3_9FIRM</name>
<feature type="coiled-coil region" evidence="1">
    <location>
        <begin position="282"/>
        <end position="316"/>
    </location>
</feature>